<dbReference type="KEGG" id="svo:SVI_2245"/>
<dbReference type="GO" id="GO:0003700">
    <property type="term" value="F:DNA-binding transcription factor activity"/>
    <property type="evidence" value="ECO:0007669"/>
    <property type="project" value="InterPro"/>
</dbReference>
<dbReference type="PROSITE" id="PS01124">
    <property type="entry name" value="HTH_ARAC_FAMILY_2"/>
    <property type="match status" value="1"/>
</dbReference>
<sequence>MRVFFMSEIQVILFRQAGKIHYQGHSLAIAAEQLVVTSSDVSVVMEERQSGLHLFCYPGELHALYNEVADLLSPADQSEPFKIAPFKAMPVFNELSNVIEQLKGSRRLLMTFIFTYCLGMDNHYFSGLLRYFLAHNNKMLSYLEVHFMQPWSVARFAENLQVEVHKLNLFFYKNYGTSAKQWLLERRLNYARHLLLETEKKVTDIALDSGFSHHSHFTDSFKKRFHCSPKAIRSTLA</sequence>
<dbReference type="GO" id="GO:0043565">
    <property type="term" value="F:sequence-specific DNA binding"/>
    <property type="evidence" value="ECO:0007669"/>
    <property type="project" value="InterPro"/>
</dbReference>
<evidence type="ECO:0000256" key="3">
    <source>
        <dbReference type="ARBA" id="ARBA00023163"/>
    </source>
</evidence>
<dbReference type="eggNOG" id="COG4977">
    <property type="taxonomic scope" value="Bacteria"/>
</dbReference>
<reference evidence="6" key="1">
    <citation type="journal article" date="2010" name="Mol. Biosyst.">
        <title>Complete genome sequence and comparative analysis of Shewanella violacea, a psychrophilic and piezophilic bacterium from deep sea floor sediments.</title>
        <authorList>
            <person name="Aono E."/>
            <person name="Baba T."/>
            <person name="Ara T."/>
            <person name="Nishi T."/>
            <person name="Nakamichi T."/>
            <person name="Inamoto E."/>
            <person name="Toyonaga H."/>
            <person name="Hasegawa M."/>
            <person name="Takai Y."/>
            <person name="Okumura Y."/>
            <person name="Baba M."/>
            <person name="Tomita M."/>
            <person name="Kato C."/>
            <person name="Oshima T."/>
            <person name="Nakasone K."/>
            <person name="Mori H."/>
        </authorList>
    </citation>
    <scope>NUCLEOTIDE SEQUENCE [LARGE SCALE GENOMIC DNA]</scope>
    <source>
        <strain evidence="6">JCM 10179 / CIP 106290 / LMG 19151 / DSS12</strain>
    </source>
</reference>
<dbReference type="InterPro" id="IPR009057">
    <property type="entry name" value="Homeodomain-like_sf"/>
</dbReference>
<dbReference type="InterPro" id="IPR020449">
    <property type="entry name" value="Tscrpt_reg_AraC-type_HTH"/>
</dbReference>
<feature type="domain" description="HTH araC/xylS-type" evidence="4">
    <location>
        <begin position="137"/>
        <end position="235"/>
    </location>
</feature>
<dbReference type="EMBL" id="AP011177">
    <property type="protein sequence ID" value="BAJ02216.1"/>
    <property type="molecule type" value="Genomic_DNA"/>
</dbReference>
<dbReference type="SUPFAM" id="SSF46689">
    <property type="entry name" value="Homeodomain-like"/>
    <property type="match status" value="1"/>
</dbReference>
<evidence type="ECO:0000259" key="4">
    <source>
        <dbReference type="PROSITE" id="PS01124"/>
    </source>
</evidence>
<dbReference type="STRING" id="637905.SVI_2245"/>
<accession>D4ZKL7</accession>
<evidence type="ECO:0000313" key="6">
    <source>
        <dbReference type="Proteomes" id="UP000002350"/>
    </source>
</evidence>
<dbReference type="Proteomes" id="UP000002350">
    <property type="component" value="Chromosome"/>
</dbReference>
<dbReference type="PRINTS" id="PR00032">
    <property type="entry name" value="HTHARAC"/>
</dbReference>
<dbReference type="SMART" id="SM00342">
    <property type="entry name" value="HTH_ARAC"/>
    <property type="match status" value="1"/>
</dbReference>
<keyword evidence="1" id="KW-0805">Transcription regulation</keyword>
<evidence type="ECO:0000313" key="5">
    <source>
        <dbReference type="EMBL" id="BAJ02216.1"/>
    </source>
</evidence>
<keyword evidence="3" id="KW-0804">Transcription</keyword>
<evidence type="ECO:0000256" key="2">
    <source>
        <dbReference type="ARBA" id="ARBA00023125"/>
    </source>
</evidence>
<dbReference type="AlphaFoldDB" id="D4ZKL7"/>
<organism evidence="5 6">
    <name type="scientific">Shewanella violacea (strain JCM 10179 / CIP 106290 / LMG 19151 / DSS12)</name>
    <dbReference type="NCBI Taxonomy" id="637905"/>
    <lineage>
        <taxon>Bacteria</taxon>
        <taxon>Pseudomonadati</taxon>
        <taxon>Pseudomonadota</taxon>
        <taxon>Gammaproteobacteria</taxon>
        <taxon>Alteromonadales</taxon>
        <taxon>Shewanellaceae</taxon>
        <taxon>Shewanella</taxon>
    </lineage>
</organism>
<dbReference type="InterPro" id="IPR018060">
    <property type="entry name" value="HTH_AraC"/>
</dbReference>
<keyword evidence="2 5" id="KW-0238">DNA-binding</keyword>
<dbReference type="Pfam" id="PF12833">
    <property type="entry name" value="HTH_18"/>
    <property type="match status" value="1"/>
</dbReference>
<evidence type="ECO:0000256" key="1">
    <source>
        <dbReference type="ARBA" id="ARBA00023015"/>
    </source>
</evidence>
<dbReference type="PANTHER" id="PTHR43280">
    <property type="entry name" value="ARAC-FAMILY TRANSCRIPTIONAL REGULATOR"/>
    <property type="match status" value="1"/>
</dbReference>
<gene>
    <name evidence="5" type="ordered locus">SVI_2245</name>
</gene>
<dbReference type="Gene3D" id="1.10.10.60">
    <property type="entry name" value="Homeodomain-like"/>
    <property type="match status" value="1"/>
</dbReference>
<dbReference type="PANTHER" id="PTHR43280:SF13">
    <property type="entry name" value="HTH-TYPE TRANSCRIPTIONAL ACTIVATOR RHAR"/>
    <property type="match status" value="1"/>
</dbReference>
<dbReference type="HOGENOM" id="CLU_1179839_0_0_6"/>
<keyword evidence="6" id="KW-1185">Reference proteome</keyword>
<name>D4ZKL7_SHEVD</name>
<proteinExistence type="predicted"/>
<protein>
    <submittedName>
        <fullName evidence="5">AraC-type DNA-binding domain-containing protein</fullName>
    </submittedName>
</protein>